<dbReference type="EMBL" id="JADBEM010000001">
    <property type="protein sequence ID" value="MBE1609648.1"/>
    <property type="molecule type" value="Genomic_DNA"/>
</dbReference>
<name>A0A927RN43_9ACTN</name>
<keyword evidence="2" id="KW-1185">Reference proteome</keyword>
<gene>
    <name evidence="1" type="ORF">HEB94_006496</name>
</gene>
<dbReference type="AlphaFoldDB" id="A0A927RN43"/>
<proteinExistence type="predicted"/>
<organism evidence="1 2">
    <name type="scientific">Actinopolymorpha pittospori</name>
    <dbReference type="NCBI Taxonomy" id="648752"/>
    <lineage>
        <taxon>Bacteria</taxon>
        <taxon>Bacillati</taxon>
        <taxon>Actinomycetota</taxon>
        <taxon>Actinomycetes</taxon>
        <taxon>Propionibacteriales</taxon>
        <taxon>Actinopolymorphaceae</taxon>
        <taxon>Actinopolymorpha</taxon>
    </lineage>
</organism>
<reference evidence="1" key="1">
    <citation type="submission" date="2020-10" db="EMBL/GenBank/DDBJ databases">
        <title>Sequencing the genomes of 1000 actinobacteria strains.</title>
        <authorList>
            <person name="Klenk H.-P."/>
        </authorList>
    </citation>
    <scope>NUCLEOTIDE SEQUENCE</scope>
    <source>
        <strain evidence="1">DSM 45354</strain>
    </source>
</reference>
<dbReference type="Proteomes" id="UP000638648">
    <property type="component" value="Unassembled WGS sequence"/>
</dbReference>
<evidence type="ECO:0000313" key="1">
    <source>
        <dbReference type="EMBL" id="MBE1609648.1"/>
    </source>
</evidence>
<accession>A0A927RN43</accession>
<comment type="caution">
    <text evidence="1">The sequence shown here is derived from an EMBL/GenBank/DDBJ whole genome shotgun (WGS) entry which is preliminary data.</text>
</comment>
<protein>
    <submittedName>
        <fullName evidence="1">ABC-type multidrug transport system fused ATPase/permease subunit</fullName>
    </submittedName>
</protein>
<evidence type="ECO:0000313" key="2">
    <source>
        <dbReference type="Proteomes" id="UP000638648"/>
    </source>
</evidence>
<sequence length="37" mass="4067">MVVVDQGAVVEVGTHQELTAAEGQYAELYARQARGYR</sequence>